<dbReference type="FunFam" id="2.40.100.10:FF:000015">
    <property type="entry name" value="Peptidyl-prolyl cis-trans isomerase"/>
    <property type="match status" value="1"/>
</dbReference>
<dbReference type="InterPro" id="IPR012677">
    <property type="entry name" value="Nucleotide-bd_a/b_plait_sf"/>
</dbReference>
<feature type="domain" description="RRM" evidence="13">
    <location>
        <begin position="254"/>
        <end position="343"/>
    </location>
</feature>
<keyword evidence="7 10" id="KW-0413">Isomerase</keyword>
<evidence type="ECO:0000256" key="1">
    <source>
        <dbReference type="ARBA" id="ARBA00000971"/>
    </source>
</evidence>
<evidence type="ECO:0000256" key="7">
    <source>
        <dbReference type="ARBA" id="ARBA00023235"/>
    </source>
</evidence>
<proteinExistence type="inferred from homology"/>
<comment type="catalytic activity">
    <reaction evidence="1 10">
        <text>[protein]-peptidylproline (omega=180) = [protein]-peptidylproline (omega=0)</text>
        <dbReference type="Rhea" id="RHEA:16237"/>
        <dbReference type="Rhea" id="RHEA-COMP:10747"/>
        <dbReference type="Rhea" id="RHEA-COMP:10748"/>
        <dbReference type="ChEBI" id="CHEBI:83833"/>
        <dbReference type="ChEBI" id="CHEBI:83834"/>
        <dbReference type="EC" id="5.2.1.8"/>
    </reaction>
</comment>
<dbReference type="Pfam" id="PF00076">
    <property type="entry name" value="RRM_1"/>
    <property type="match status" value="1"/>
</dbReference>
<dbReference type="Pfam" id="PF00160">
    <property type="entry name" value="Pro_isomerase"/>
    <property type="match status" value="1"/>
</dbReference>
<keyword evidence="8 10" id="KW-0539">Nucleus</keyword>
<evidence type="ECO:0000256" key="5">
    <source>
        <dbReference type="ARBA" id="ARBA00022884"/>
    </source>
</evidence>
<comment type="similarity">
    <text evidence="4 10">Belongs to the cyclophilin-type PPIase family. PPIL4 subfamily.</text>
</comment>
<dbReference type="GO" id="GO:0003723">
    <property type="term" value="F:RNA binding"/>
    <property type="evidence" value="ECO:0007669"/>
    <property type="project" value="UniProtKB-UniRule"/>
</dbReference>
<keyword evidence="15" id="KW-1185">Reference proteome</keyword>
<evidence type="ECO:0000256" key="11">
    <source>
        <dbReference type="SAM" id="MobiDB-lite"/>
    </source>
</evidence>
<evidence type="ECO:0000256" key="8">
    <source>
        <dbReference type="ARBA" id="ARBA00023242"/>
    </source>
</evidence>
<evidence type="ECO:0000259" key="13">
    <source>
        <dbReference type="PROSITE" id="PS50102"/>
    </source>
</evidence>
<dbReference type="Proteomes" id="UP000620104">
    <property type="component" value="Unassembled WGS sequence"/>
</dbReference>
<comment type="caution">
    <text evidence="14">The sequence shown here is derived from an EMBL/GenBank/DDBJ whole genome shotgun (WGS) entry which is preliminary data.</text>
</comment>
<accession>A0A8H3YDF7</accession>
<dbReference type="PANTHER" id="PTHR45843">
    <property type="entry name" value="PEPTIDYL-PROLYL CIS-TRANS ISOMERASE-LIKE 4"/>
    <property type="match status" value="1"/>
</dbReference>
<dbReference type="Gene3D" id="2.40.100.10">
    <property type="entry name" value="Cyclophilin-like"/>
    <property type="match status" value="1"/>
</dbReference>
<dbReference type="CDD" id="cd01921">
    <property type="entry name" value="cyclophilin_RRM"/>
    <property type="match status" value="1"/>
</dbReference>
<dbReference type="SUPFAM" id="SSF50891">
    <property type="entry name" value="Cyclophilin-like"/>
    <property type="match status" value="1"/>
</dbReference>
<sequence>MSVLIETSLGDLVVDLEIDSCPRVCENFLKLCKIKYYGLNAFFNVSKDFIAQTGDPTATGKGGESFASAYHSSLPDSEKRGRPAPPRYIAPEIKTSLKHTARGTVSMAVAPTGTSEKGGCGSQFFITLADNIEYLDGKHSVFGHVVEGFDVLDKLNDAYVDMEGRPLKDVRIRHIEILEDPFEDPIDLIEPPSPIRPPDDPSIKPRIGDDEELTTNLTEEEEEARKRAQEATASALTLEMIGDLPFANVRPPENILFVCKLNPVTTDEDLELIFSRFGRILSCEVIRDKKTGESLQYAFIEFDKQEDAEMVRQRKRADTMFCRADFVGLQAYFKMQNTLIDDRLPNRSARWVGPRDISQAAEPVLAVGVEEAVGVVAGTGPVADHIAEVMILVQRKGTLDTLHGAGTMTLCLTGMIDDGNQIDTAAADVIGIDGTVRTSRGTEGTEAEVGTSIEIPDGRKGGRTVDAHVPAVRMTREREIGIETGEIAIDDSFNDTYIGNEYREPIFDEDS</sequence>
<dbReference type="PROSITE" id="PS50102">
    <property type="entry name" value="RRM"/>
    <property type="match status" value="1"/>
</dbReference>
<dbReference type="InterPro" id="IPR000504">
    <property type="entry name" value="RRM_dom"/>
</dbReference>
<dbReference type="EC" id="5.2.1.8" evidence="10"/>
<dbReference type="InterPro" id="IPR035979">
    <property type="entry name" value="RBD_domain_sf"/>
</dbReference>
<evidence type="ECO:0000256" key="6">
    <source>
        <dbReference type="ARBA" id="ARBA00023110"/>
    </source>
</evidence>
<dbReference type="OrthoDB" id="2083at2759"/>
<reference evidence="14" key="1">
    <citation type="submission" date="2020-07" db="EMBL/GenBank/DDBJ databases">
        <title>Draft Genome Sequence of a Deep-Sea Yeast, Naganishia (Cryptococcus) liquefaciens strain N6.</title>
        <authorList>
            <person name="Han Y.W."/>
            <person name="Kajitani R."/>
            <person name="Morimoto H."/>
            <person name="Parhat M."/>
            <person name="Tsubouchi H."/>
            <person name="Bakenova O."/>
            <person name="Ogata M."/>
            <person name="Argunhan B."/>
            <person name="Aoki R."/>
            <person name="Kajiwara S."/>
            <person name="Itoh T."/>
            <person name="Iwasaki H."/>
        </authorList>
    </citation>
    <scope>NUCLEOTIDE SEQUENCE</scope>
    <source>
        <strain evidence="14">N6</strain>
    </source>
</reference>
<evidence type="ECO:0000313" key="14">
    <source>
        <dbReference type="EMBL" id="GHJ84252.1"/>
    </source>
</evidence>
<feature type="compositionally biased region" description="Basic and acidic residues" evidence="11">
    <location>
        <begin position="197"/>
        <end position="208"/>
    </location>
</feature>
<evidence type="ECO:0000256" key="10">
    <source>
        <dbReference type="RuleBase" id="RU365081"/>
    </source>
</evidence>
<keyword evidence="6 10" id="KW-0697">Rotamase</keyword>
<dbReference type="AlphaFoldDB" id="A0A8H3YDF7"/>
<evidence type="ECO:0000256" key="3">
    <source>
        <dbReference type="ARBA" id="ARBA00004123"/>
    </source>
</evidence>
<name>A0A8H3YDF7_9TREE</name>
<feature type="region of interest" description="Disordered" evidence="11">
    <location>
        <begin position="186"/>
        <end position="230"/>
    </location>
</feature>
<dbReference type="PANTHER" id="PTHR45843:SF1">
    <property type="entry name" value="PEPTIDYL-PROLYL CIS-TRANS ISOMERASE-LIKE 4"/>
    <property type="match status" value="1"/>
</dbReference>
<dbReference type="GO" id="GO:0003755">
    <property type="term" value="F:peptidyl-prolyl cis-trans isomerase activity"/>
    <property type="evidence" value="ECO:0007669"/>
    <property type="project" value="UniProtKB-UniRule"/>
</dbReference>
<evidence type="ECO:0000256" key="9">
    <source>
        <dbReference type="PROSITE-ProRule" id="PRU00176"/>
    </source>
</evidence>
<organism evidence="14 15">
    <name type="scientific">Naganishia liquefaciens</name>
    <dbReference type="NCBI Taxonomy" id="104408"/>
    <lineage>
        <taxon>Eukaryota</taxon>
        <taxon>Fungi</taxon>
        <taxon>Dikarya</taxon>
        <taxon>Basidiomycota</taxon>
        <taxon>Agaricomycotina</taxon>
        <taxon>Tremellomycetes</taxon>
        <taxon>Filobasidiales</taxon>
        <taxon>Filobasidiaceae</taxon>
        <taxon>Naganishia</taxon>
    </lineage>
</organism>
<keyword evidence="5 9" id="KW-0694">RNA-binding</keyword>
<dbReference type="EMBL" id="BLZA01000007">
    <property type="protein sequence ID" value="GHJ84252.1"/>
    <property type="molecule type" value="Genomic_DNA"/>
</dbReference>
<dbReference type="InterPro" id="IPR029000">
    <property type="entry name" value="Cyclophilin-like_dom_sf"/>
</dbReference>
<dbReference type="PRINTS" id="PR00153">
    <property type="entry name" value="CSAPPISMRASE"/>
</dbReference>
<dbReference type="SMART" id="SM00360">
    <property type="entry name" value="RRM"/>
    <property type="match status" value="1"/>
</dbReference>
<comment type="function">
    <text evidence="2 10">PPIases accelerate the folding of proteins. It catalyzes the cis-trans isomerization of proline imidic peptide bonds in oligopeptides.</text>
</comment>
<dbReference type="PROSITE" id="PS50072">
    <property type="entry name" value="CSA_PPIASE_2"/>
    <property type="match status" value="1"/>
</dbReference>
<comment type="subcellular location">
    <subcellularLocation>
        <location evidence="3 10">Nucleus</location>
    </subcellularLocation>
</comment>
<dbReference type="SUPFAM" id="SSF54928">
    <property type="entry name" value="RNA-binding domain, RBD"/>
    <property type="match status" value="1"/>
</dbReference>
<dbReference type="InterPro" id="IPR002130">
    <property type="entry name" value="Cyclophilin-type_PPIase_dom"/>
</dbReference>
<evidence type="ECO:0000256" key="4">
    <source>
        <dbReference type="ARBA" id="ARBA00010739"/>
    </source>
</evidence>
<dbReference type="Gene3D" id="3.30.70.330">
    <property type="match status" value="1"/>
</dbReference>
<dbReference type="GO" id="GO:0005634">
    <property type="term" value="C:nucleus"/>
    <property type="evidence" value="ECO:0007669"/>
    <property type="project" value="UniProtKB-SubCell"/>
</dbReference>
<dbReference type="InterPro" id="IPR035538">
    <property type="entry name" value="Cyclophilin_PPIL4"/>
</dbReference>
<gene>
    <name evidence="14" type="ORF">NliqN6_0654</name>
</gene>
<feature type="domain" description="PPIase cyclophilin-type" evidence="12">
    <location>
        <begin position="6"/>
        <end position="177"/>
    </location>
</feature>
<evidence type="ECO:0000259" key="12">
    <source>
        <dbReference type="PROSITE" id="PS50072"/>
    </source>
</evidence>
<dbReference type="CDD" id="cd12235">
    <property type="entry name" value="RRM_PPIL4"/>
    <property type="match status" value="1"/>
</dbReference>
<feature type="compositionally biased region" description="Acidic residues" evidence="11">
    <location>
        <begin position="209"/>
        <end position="222"/>
    </location>
</feature>
<evidence type="ECO:0000256" key="2">
    <source>
        <dbReference type="ARBA" id="ARBA00002388"/>
    </source>
</evidence>
<dbReference type="InterPro" id="IPR035542">
    <property type="entry name" value="CRIP"/>
</dbReference>
<evidence type="ECO:0000313" key="15">
    <source>
        <dbReference type="Proteomes" id="UP000620104"/>
    </source>
</evidence>
<feature type="non-terminal residue" evidence="14">
    <location>
        <position position="1"/>
    </location>
</feature>
<protein>
    <recommendedName>
        <fullName evidence="10">Peptidyl-prolyl cis-trans isomerase</fullName>
        <shortName evidence="10">PPIase</shortName>
        <ecNumber evidence="10">5.2.1.8</ecNumber>
    </recommendedName>
</protein>